<sequence length="165" mass="18427">MKRRQLKILFVCLGNICRSPAAEEIMRSLVEENHCDDTIACDSAGIIDANVGSAPNSTMKYHAGRRGYRLSGIARQLDPGTDFEGFDYIVTMDEMVDSQVRSLAPNADYLSRVHGMTDFCRTMDEVAVPDPYYGTGDDFERVLDILEDACLGLFEQVIRRGGFDK</sequence>
<dbReference type="EMBL" id="CAADFO010000045">
    <property type="protein sequence ID" value="VFK29120.1"/>
    <property type="molecule type" value="Genomic_DNA"/>
</dbReference>
<protein>
    <submittedName>
        <fullName evidence="7">Protein tyrosine phosphatase</fullName>
    </submittedName>
</protein>
<dbReference type="CDD" id="cd16343">
    <property type="entry name" value="LMWPTP"/>
    <property type="match status" value="1"/>
</dbReference>
<dbReference type="InterPro" id="IPR052995">
    <property type="entry name" value="LMW-PTP"/>
</dbReference>
<feature type="active site" description="Nucleophile" evidence="3">
    <location>
        <position position="12"/>
    </location>
</feature>
<name>A0A451BBR9_9GAMM</name>
<evidence type="ECO:0000256" key="1">
    <source>
        <dbReference type="ARBA" id="ARBA00011063"/>
    </source>
</evidence>
<evidence type="ECO:0000256" key="3">
    <source>
        <dbReference type="PIRSR" id="PIRSR617867-1"/>
    </source>
</evidence>
<dbReference type="InterPro" id="IPR036196">
    <property type="entry name" value="Ptyr_pPase_sf"/>
</dbReference>
<gene>
    <name evidence="5" type="ORF">BECKMB1821G_GA0114241_104519</name>
    <name evidence="7" type="ORF">BECKMB1821H_GA0114242_103026</name>
    <name evidence="6" type="ORF">BECKMB1821I_GA0114274_10198</name>
</gene>
<evidence type="ECO:0000313" key="5">
    <source>
        <dbReference type="EMBL" id="VFK29120.1"/>
    </source>
</evidence>
<dbReference type="Gene3D" id="3.40.50.2300">
    <property type="match status" value="1"/>
</dbReference>
<comment type="similarity">
    <text evidence="1">Belongs to the low molecular weight phosphotyrosine protein phosphatase family.</text>
</comment>
<evidence type="ECO:0000256" key="2">
    <source>
        <dbReference type="ARBA" id="ARBA00022801"/>
    </source>
</evidence>
<dbReference type="Pfam" id="PF01451">
    <property type="entry name" value="LMWPc"/>
    <property type="match status" value="1"/>
</dbReference>
<dbReference type="SMART" id="SM00226">
    <property type="entry name" value="LMWPc"/>
    <property type="match status" value="1"/>
</dbReference>
<dbReference type="GO" id="GO:0004725">
    <property type="term" value="F:protein tyrosine phosphatase activity"/>
    <property type="evidence" value="ECO:0007669"/>
    <property type="project" value="InterPro"/>
</dbReference>
<feature type="domain" description="Phosphotyrosine protein phosphatase I" evidence="4">
    <location>
        <begin position="6"/>
        <end position="156"/>
    </location>
</feature>
<evidence type="ECO:0000259" key="4">
    <source>
        <dbReference type="SMART" id="SM00226"/>
    </source>
</evidence>
<dbReference type="EMBL" id="CAADGH010000030">
    <property type="protein sequence ID" value="VFK75743.1"/>
    <property type="molecule type" value="Genomic_DNA"/>
</dbReference>
<accession>A0A451BBR9</accession>
<organism evidence="7">
    <name type="scientific">Candidatus Kentrum sp. MB</name>
    <dbReference type="NCBI Taxonomy" id="2138164"/>
    <lineage>
        <taxon>Bacteria</taxon>
        <taxon>Pseudomonadati</taxon>
        <taxon>Pseudomonadota</taxon>
        <taxon>Gammaproteobacteria</taxon>
        <taxon>Candidatus Kentrum</taxon>
    </lineage>
</organism>
<dbReference type="SUPFAM" id="SSF52788">
    <property type="entry name" value="Phosphotyrosine protein phosphatases I"/>
    <property type="match status" value="1"/>
</dbReference>
<dbReference type="PANTHER" id="PTHR47439">
    <property type="entry name" value="LOW MOLECULAR WEIGHT PHOSPHOTYROSINE PROTEIN PHOSPHATASE-RELATED"/>
    <property type="match status" value="1"/>
</dbReference>
<evidence type="ECO:0000313" key="6">
    <source>
        <dbReference type="EMBL" id="VFK30911.1"/>
    </source>
</evidence>
<feature type="active site" evidence="3">
    <location>
        <position position="18"/>
    </location>
</feature>
<dbReference type="PRINTS" id="PR00719">
    <property type="entry name" value="LMWPTPASE"/>
</dbReference>
<evidence type="ECO:0000313" key="7">
    <source>
        <dbReference type="EMBL" id="VFK75743.1"/>
    </source>
</evidence>
<dbReference type="AlphaFoldDB" id="A0A451BBR9"/>
<dbReference type="EMBL" id="CAADFQ010000019">
    <property type="protein sequence ID" value="VFK30911.1"/>
    <property type="molecule type" value="Genomic_DNA"/>
</dbReference>
<keyword evidence="2" id="KW-0378">Hydrolase</keyword>
<dbReference type="InterPro" id="IPR023485">
    <property type="entry name" value="Ptyr_pPase"/>
</dbReference>
<dbReference type="InterPro" id="IPR017867">
    <property type="entry name" value="Tyr_phospatase_low_mol_wt"/>
</dbReference>
<reference evidence="7" key="1">
    <citation type="submission" date="2019-02" db="EMBL/GenBank/DDBJ databases">
        <authorList>
            <person name="Gruber-Vodicka R. H."/>
            <person name="Seah K. B. B."/>
        </authorList>
    </citation>
    <scope>NUCLEOTIDE SEQUENCE</scope>
    <source>
        <strain evidence="5">BECK_BZ197</strain>
        <strain evidence="7">BECK_BZ198</strain>
        <strain evidence="6">BECK_BZ199</strain>
    </source>
</reference>
<proteinExistence type="inferred from homology"/>
<feature type="active site" description="Proton donor" evidence="3">
    <location>
        <position position="130"/>
    </location>
</feature>
<dbReference type="PANTHER" id="PTHR47439:SF1">
    <property type="entry name" value="ACID PHOSPHATASE"/>
    <property type="match status" value="1"/>
</dbReference>